<keyword evidence="4" id="KW-1185">Reference proteome</keyword>
<name>A0A6A6REZ7_9PEZI</name>
<feature type="signal peptide" evidence="2">
    <location>
        <begin position="1"/>
        <end position="25"/>
    </location>
</feature>
<feature type="region of interest" description="Disordered" evidence="1">
    <location>
        <begin position="53"/>
        <end position="73"/>
    </location>
</feature>
<evidence type="ECO:0000313" key="4">
    <source>
        <dbReference type="Proteomes" id="UP000799750"/>
    </source>
</evidence>
<feature type="chain" id="PRO_5025688101" description="Secreted protein" evidence="2">
    <location>
        <begin position="26"/>
        <end position="170"/>
    </location>
</feature>
<protein>
    <recommendedName>
        <fullName evidence="5">Secreted protein</fullName>
    </recommendedName>
</protein>
<keyword evidence="2" id="KW-0732">Signal</keyword>
<feature type="region of interest" description="Disordered" evidence="1">
    <location>
        <begin position="134"/>
        <end position="170"/>
    </location>
</feature>
<organism evidence="3 4">
    <name type="scientific">Lophium mytilinum</name>
    <dbReference type="NCBI Taxonomy" id="390894"/>
    <lineage>
        <taxon>Eukaryota</taxon>
        <taxon>Fungi</taxon>
        <taxon>Dikarya</taxon>
        <taxon>Ascomycota</taxon>
        <taxon>Pezizomycotina</taxon>
        <taxon>Dothideomycetes</taxon>
        <taxon>Pleosporomycetidae</taxon>
        <taxon>Mytilinidiales</taxon>
        <taxon>Mytilinidiaceae</taxon>
        <taxon>Lophium</taxon>
    </lineage>
</organism>
<dbReference type="Proteomes" id="UP000799750">
    <property type="component" value="Unassembled WGS sequence"/>
</dbReference>
<evidence type="ECO:0008006" key="5">
    <source>
        <dbReference type="Google" id="ProtNLM"/>
    </source>
</evidence>
<accession>A0A6A6REZ7</accession>
<gene>
    <name evidence="3" type="ORF">BU16DRAFT_521759</name>
</gene>
<evidence type="ECO:0000313" key="3">
    <source>
        <dbReference type="EMBL" id="KAF2503151.1"/>
    </source>
</evidence>
<evidence type="ECO:0000256" key="2">
    <source>
        <dbReference type="SAM" id="SignalP"/>
    </source>
</evidence>
<reference evidence="3" key="1">
    <citation type="journal article" date="2020" name="Stud. Mycol.">
        <title>101 Dothideomycetes genomes: a test case for predicting lifestyles and emergence of pathogens.</title>
        <authorList>
            <person name="Haridas S."/>
            <person name="Albert R."/>
            <person name="Binder M."/>
            <person name="Bloem J."/>
            <person name="Labutti K."/>
            <person name="Salamov A."/>
            <person name="Andreopoulos B."/>
            <person name="Baker S."/>
            <person name="Barry K."/>
            <person name="Bills G."/>
            <person name="Bluhm B."/>
            <person name="Cannon C."/>
            <person name="Castanera R."/>
            <person name="Culley D."/>
            <person name="Daum C."/>
            <person name="Ezra D."/>
            <person name="Gonzalez J."/>
            <person name="Henrissat B."/>
            <person name="Kuo A."/>
            <person name="Liang C."/>
            <person name="Lipzen A."/>
            <person name="Lutzoni F."/>
            <person name="Magnuson J."/>
            <person name="Mondo S."/>
            <person name="Nolan M."/>
            <person name="Ohm R."/>
            <person name="Pangilinan J."/>
            <person name="Park H.-J."/>
            <person name="Ramirez L."/>
            <person name="Alfaro M."/>
            <person name="Sun H."/>
            <person name="Tritt A."/>
            <person name="Yoshinaga Y."/>
            <person name="Zwiers L.-H."/>
            <person name="Turgeon B."/>
            <person name="Goodwin S."/>
            <person name="Spatafora J."/>
            <person name="Crous P."/>
            <person name="Grigoriev I."/>
        </authorList>
    </citation>
    <scope>NUCLEOTIDE SEQUENCE</scope>
    <source>
        <strain evidence="3">CBS 269.34</strain>
    </source>
</reference>
<evidence type="ECO:0000256" key="1">
    <source>
        <dbReference type="SAM" id="MobiDB-lite"/>
    </source>
</evidence>
<dbReference type="EMBL" id="MU004181">
    <property type="protein sequence ID" value="KAF2503151.1"/>
    <property type="molecule type" value="Genomic_DNA"/>
</dbReference>
<proteinExistence type="predicted"/>
<dbReference type="AlphaFoldDB" id="A0A6A6REZ7"/>
<sequence>MSLGIAAPAQLWLLLRLLLRTSLLCLPWIHQSRDGFLARTVLLSNVHVSTKCSKRSPSARSARPPIPTRSDCPYAGTSASRLTRLMPPAQTPACSTNTSAASETAMLHAANHKSRCRRLVCRLQPHLVFPPRRPSALRRALTTTSPASVQRSGARGQGKIRNCEPTLTTD</sequence>